<name>A0AAN9IPI3_CROPI</name>
<dbReference type="Proteomes" id="UP001372338">
    <property type="component" value="Unassembled WGS sequence"/>
</dbReference>
<evidence type="ECO:0000313" key="3">
    <source>
        <dbReference type="EMBL" id="KAK7283875.1"/>
    </source>
</evidence>
<comment type="caution">
    <text evidence="3">The sequence shown here is derived from an EMBL/GenBank/DDBJ whole genome shotgun (WGS) entry which is preliminary data.</text>
</comment>
<keyword evidence="1" id="KW-0472">Membrane</keyword>
<protein>
    <recommendedName>
        <fullName evidence="5">Transmembrane protein</fullName>
    </recommendedName>
</protein>
<feature type="chain" id="PRO_5043003498" description="Transmembrane protein" evidence="2">
    <location>
        <begin position="31"/>
        <end position="72"/>
    </location>
</feature>
<proteinExistence type="predicted"/>
<dbReference type="EMBL" id="JAYWIO010000002">
    <property type="protein sequence ID" value="KAK7283875.1"/>
    <property type="molecule type" value="Genomic_DNA"/>
</dbReference>
<dbReference type="PANTHER" id="PTHR33659:SF1">
    <property type="entry name" value="PROTEIN, PUTATIVE-RELATED"/>
    <property type="match status" value="1"/>
</dbReference>
<evidence type="ECO:0000256" key="2">
    <source>
        <dbReference type="SAM" id="SignalP"/>
    </source>
</evidence>
<sequence>MTKDDMASAATFKALAIVLVVALFSIAASAQDLSPASSPAPSPDAGAAGSLSSSVLMIGASLVLSMLAVFKH</sequence>
<dbReference type="AlphaFoldDB" id="A0AAN9IPI3"/>
<dbReference type="PANTHER" id="PTHR33659">
    <property type="entry name" value="PROTEIN, PUTATIVE-RELATED-RELATED"/>
    <property type="match status" value="1"/>
</dbReference>
<evidence type="ECO:0008006" key="5">
    <source>
        <dbReference type="Google" id="ProtNLM"/>
    </source>
</evidence>
<gene>
    <name evidence="3" type="ORF">RIF29_13623</name>
</gene>
<reference evidence="3 4" key="1">
    <citation type="submission" date="2024-01" db="EMBL/GenBank/DDBJ databases">
        <title>The genomes of 5 underutilized Papilionoideae crops provide insights into root nodulation and disease resistanc.</title>
        <authorList>
            <person name="Yuan L."/>
        </authorList>
    </citation>
    <scope>NUCLEOTIDE SEQUENCE [LARGE SCALE GENOMIC DNA]</scope>
    <source>
        <strain evidence="3">ZHUSHIDOU_FW_LH</strain>
        <tissue evidence="3">Leaf</tissue>
    </source>
</reference>
<keyword evidence="2" id="KW-0732">Signal</keyword>
<accession>A0AAN9IPI3</accession>
<organism evidence="3 4">
    <name type="scientific">Crotalaria pallida</name>
    <name type="common">Smooth rattlebox</name>
    <name type="synonym">Crotalaria striata</name>
    <dbReference type="NCBI Taxonomy" id="3830"/>
    <lineage>
        <taxon>Eukaryota</taxon>
        <taxon>Viridiplantae</taxon>
        <taxon>Streptophyta</taxon>
        <taxon>Embryophyta</taxon>
        <taxon>Tracheophyta</taxon>
        <taxon>Spermatophyta</taxon>
        <taxon>Magnoliopsida</taxon>
        <taxon>eudicotyledons</taxon>
        <taxon>Gunneridae</taxon>
        <taxon>Pentapetalae</taxon>
        <taxon>rosids</taxon>
        <taxon>fabids</taxon>
        <taxon>Fabales</taxon>
        <taxon>Fabaceae</taxon>
        <taxon>Papilionoideae</taxon>
        <taxon>50 kb inversion clade</taxon>
        <taxon>genistoids sensu lato</taxon>
        <taxon>core genistoids</taxon>
        <taxon>Crotalarieae</taxon>
        <taxon>Crotalaria</taxon>
    </lineage>
</organism>
<keyword evidence="1" id="KW-1133">Transmembrane helix</keyword>
<keyword evidence="1" id="KW-0812">Transmembrane</keyword>
<evidence type="ECO:0000256" key="1">
    <source>
        <dbReference type="SAM" id="Phobius"/>
    </source>
</evidence>
<feature type="signal peptide" evidence="2">
    <location>
        <begin position="1"/>
        <end position="30"/>
    </location>
</feature>
<evidence type="ECO:0000313" key="4">
    <source>
        <dbReference type="Proteomes" id="UP001372338"/>
    </source>
</evidence>
<keyword evidence="4" id="KW-1185">Reference proteome</keyword>
<feature type="transmembrane region" description="Helical" evidence="1">
    <location>
        <begin position="46"/>
        <end position="70"/>
    </location>
</feature>